<keyword evidence="2" id="KW-0677">Repeat</keyword>
<feature type="repeat" description="PPR" evidence="3">
    <location>
        <begin position="319"/>
        <end position="353"/>
    </location>
</feature>
<dbReference type="InterPro" id="IPR002885">
    <property type="entry name" value="PPR_rpt"/>
</dbReference>
<accession>A0AAV8T9G7</accession>
<dbReference type="Pfam" id="PF13041">
    <property type="entry name" value="PPR_2"/>
    <property type="match status" value="3"/>
</dbReference>
<dbReference type="Pfam" id="PF12854">
    <property type="entry name" value="PPR_1"/>
    <property type="match status" value="1"/>
</dbReference>
<reference evidence="4 5" key="1">
    <citation type="submission" date="2021-09" db="EMBL/GenBank/DDBJ databases">
        <title>Genomic insights and catalytic innovation underlie evolution of tropane alkaloids biosynthesis.</title>
        <authorList>
            <person name="Wang Y.-J."/>
            <person name="Tian T."/>
            <person name="Huang J.-P."/>
            <person name="Huang S.-X."/>
        </authorList>
    </citation>
    <scope>NUCLEOTIDE SEQUENCE [LARGE SCALE GENOMIC DNA]</scope>
    <source>
        <strain evidence="4">KIB-2018</strain>
        <tissue evidence="4">Leaf</tissue>
    </source>
</reference>
<evidence type="ECO:0000256" key="2">
    <source>
        <dbReference type="ARBA" id="ARBA00022737"/>
    </source>
</evidence>
<dbReference type="AlphaFoldDB" id="A0AAV8T9G7"/>
<name>A0AAV8T9G7_9ROSI</name>
<comment type="similarity">
    <text evidence="1">Belongs to the PPR family. P subfamily.</text>
</comment>
<dbReference type="EMBL" id="JAIWQS010000005">
    <property type="protein sequence ID" value="KAJ8763462.1"/>
    <property type="molecule type" value="Genomic_DNA"/>
</dbReference>
<gene>
    <name evidence="4" type="ORF">K2173_002345</name>
</gene>
<dbReference type="NCBIfam" id="TIGR00756">
    <property type="entry name" value="PPR"/>
    <property type="match status" value="5"/>
</dbReference>
<feature type="repeat" description="PPR" evidence="3">
    <location>
        <begin position="425"/>
        <end position="459"/>
    </location>
</feature>
<comment type="caution">
    <text evidence="4">The sequence shown here is derived from an EMBL/GenBank/DDBJ whole genome shotgun (WGS) entry which is preliminary data.</text>
</comment>
<feature type="repeat" description="PPR" evidence="3">
    <location>
        <begin position="284"/>
        <end position="318"/>
    </location>
</feature>
<dbReference type="PANTHER" id="PTHR47941">
    <property type="entry name" value="PENTATRICOPEPTIDE REPEAT-CONTAINING PROTEIN 3, MITOCHONDRIAL"/>
    <property type="match status" value="1"/>
</dbReference>
<dbReference type="PROSITE" id="PS51375">
    <property type="entry name" value="PPR"/>
    <property type="match status" value="5"/>
</dbReference>
<dbReference type="Gene3D" id="1.25.40.10">
    <property type="entry name" value="Tetratricopeptide repeat domain"/>
    <property type="match status" value="3"/>
</dbReference>
<proteinExistence type="inferred from homology"/>
<feature type="repeat" description="PPR" evidence="3">
    <location>
        <begin position="354"/>
        <end position="388"/>
    </location>
</feature>
<dbReference type="Proteomes" id="UP001159364">
    <property type="component" value="Linkage Group LG05"/>
</dbReference>
<evidence type="ECO:0008006" key="6">
    <source>
        <dbReference type="Google" id="ProtNLM"/>
    </source>
</evidence>
<evidence type="ECO:0000256" key="3">
    <source>
        <dbReference type="PROSITE-ProRule" id="PRU00708"/>
    </source>
</evidence>
<organism evidence="4 5">
    <name type="scientific">Erythroxylum novogranatense</name>
    <dbReference type="NCBI Taxonomy" id="1862640"/>
    <lineage>
        <taxon>Eukaryota</taxon>
        <taxon>Viridiplantae</taxon>
        <taxon>Streptophyta</taxon>
        <taxon>Embryophyta</taxon>
        <taxon>Tracheophyta</taxon>
        <taxon>Spermatophyta</taxon>
        <taxon>Magnoliopsida</taxon>
        <taxon>eudicotyledons</taxon>
        <taxon>Gunneridae</taxon>
        <taxon>Pentapetalae</taxon>
        <taxon>rosids</taxon>
        <taxon>fabids</taxon>
        <taxon>Malpighiales</taxon>
        <taxon>Erythroxylaceae</taxon>
        <taxon>Erythroxylum</taxon>
    </lineage>
</organism>
<dbReference type="InterPro" id="IPR011990">
    <property type="entry name" value="TPR-like_helical_dom_sf"/>
</dbReference>
<sequence>MVCTIFKHFFISPSNPSKPRPLSVLLSSSLSTASPLSDQTPLVADVVTLLTHHRSKSRWSHLRNLLTSTTTNKLTPFTFSQIALHLKSNPHLALNFFNFTLRNSLCDHDLRSHSTIIHLLSRARLKARAQHVIRYALVQSVLFGHGDPPVKLFEVLVRTYRDCDSAPFVFDLLIKSCLDMKKIDGSIRIVRMLRSRGISPQVSTCNALISSVSQCKGSYAGYGVFREVFSLENDEGESEVKRAVRVRPNVNSFNSLMVGFYRDGDMEMVEEVWSEMGRFGCAANEYSYSILMAVFCDGERMQEAETIWKEMRVNGIRPDLVAYNTIIGGFCKIGEVGKAEDFVREMGLSGIGSTSVTLEHLMNGYCKVGDFDSAILVYKDMIRKKFRAEALTIDALIGGLCEKKRLPEALKILRFATRDACFYPSRMGYEFLIKGLCDEGKMNEALKLQAEMVGKGFEPNSGIYEAFIEGYRNLGNEEMVSMLGKEISELEKQQEE</sequence>
<keyword evidence="5" id="KW-1185">Reference proteome</keyword>
<evidence type="ECO:0000256" key="1">
    <source>
        <dbReference type="ARBA" id="ARBA00007626"/>
    </source>
</evidence>
<evidence type="ECO:0000313" key="5">
    <source>
        <dbReference type="Proteomes" id="UP001159364"/>
    </source>
</evidence>
<protein>
    <recommendedName>
        <fullName evidence="6">Pentatricopeptide repeat-containing protein</fullName>
    </recommendedName>
</protein>
<feature type="repeat" description="PPR" evidence="3">
    <location>
        <begin position="249"/>
        <end position="283"/>
    </location>
</feature>
<evidence type="ECO:0000313" key="4">
    <source>
        <dbReference type="EMBL" id="KAJ8763462.1"/>
    </source>
</evidence>